<gene>
    <name evidence="1" type="ORF">CRG98_040542</name>
</gene>
<evidence type="ECO:0000313" key="2">
    <source>
        <dbReference type="Proteomes" id="UP000233551"/>
    </source>
</evidence>
<dbReference type="Proteomes" id="UP000233551">
    <property type="component" value="Unassembled WGS sequence"/>
</dbReference>
<dbReference type="EMBL" id="PGOL01003911">
    <property type="protein sequence ID" value="PKI39055.1"/>
    <property type="molecule type" value="Genomic_DNA"/>
</dbReference>
<proteinExistence type="predicted"/>
<sequence>MAFDSRPSARALLESHLDFPSPPRFSPLAQLSILNSPKRSLPQLNSILVPSSQLTNPSLNLSSPSTHQLSPQLTTLSLSISPADTRSLSLSQWISILPSLNAPSPSTVMILTDQELTTLSERNHHRLLCSSELLLPHVAFGRNFSLDHHLLTSG</sequence>
<comment type="caution">
    <text evidence="1">The sequence shown here is derived from an EMBL/GenBank/DDBJ whole genome shotgun (WGS) entry which is preliminary data.</text>
</comment>
<name>A0A2I0I4W7_PUNGR</name>
<reference evidence="1 2" key="1">
    <citation type="submission" date="2017-11" db="EMBL/GenBank/DDBJ databases">
        <title>De-novo sequencing of pomegranate (Punica granatum L.) genome.</title>
        <authorList>
            <person name="Akparov Z."/>
            <person name="Amiraslanov A."/>
            <person name="Hajiyeva S."/>
            <person name="Abbasov M."/>
            <person name="Kaur K."/>
            <person name="Hamwieh A."/>
            <person name="Solovyev V."/>
            <person name="Salamov A."/>
            <person name="Braich B."/>
            <person name="Kosarev P."/>
            <person name="Mahmoud A."/>
            <person name="Hajiyev E."/>
            <person name="Babayeva S."/>
            <person name="Izzatullayeva V."/>
            <person name="Mammadov A."/>
            <person name="Mammadov A."/>
            <person name="Sharifova S."/>
            <person name="Ojaghi J."/>
            <person name="Eynullazada K."/>
            <person name="Bayramov B."/>
            <person name="Abdulazimova A."/>
            <person name="Shahmuradov I."/>
        </authorList>
    </citation>
    <scope>NUCLEOTIDE SEQUENCE [LARGE SCALE GENOMIC DNA]</scope>
    <source>
        <strain evidence="2">cv. AG2017</strain>
        <tissue evidence="1">Leaf</tissue>
    </source>
</reference>
<organism evidence="1 2">
    <name type="scientific">Punica granatum</name>
    <name type="common">Pomegranate</name>
    <dbReference type="NCBI Taxonomy" id="22663"/>
    <lineage>
        <taxon>Eukaryota</taxon>
        <taxon>Viridiplantae</taxon>
        <taxon>Streptophyta</taxon>
        <taxon>Embryophyta</taxon>
        <taxon>Tracheophyta</taxon>
        <taxon>Spermatophyta</taxon>
        <taxon>Magnoliopsida</taxon>
        <taxon>eudicotyledons</taxon>
        <taxon>Gunneridae</taxon>
        <taxon>Pentapetalae</taxon>
        <taxon>rosids</taxon>
        <taxon>malvids</taxon>
        <taxon>Myrtales</taxon>
        <taxon>Lythraceae</taxon>
        <taxon>Punica</taxon>
    </lineage>
</organism>
<dbReference type="AlphaFoldDB" id="A0A2I0I4W7"/>
<protein>
    <submittedName>
        <fullName evidence="1">Uncharacterized protein</fullName>
    </submittedName>
</protein>
<evidence type="ECO:0000313" key="1">
    <source>
        <dbReference type="EMBL" id="PKI39055.1"/>
    </source>
</evidence>
<keyword evidence="2" id="KW-1185">Reference proteome</keyword>
<accession>A0A2I0I4W7</accession>